<organism evidence="1 2">
    <name type="scientific">Labeo rohita</name>
    <name type="common">Indian major carp</name>
    <name type="synonym">Cyprinus rohita</name>
    <dbReference type="NCBI Taxonomy" id="84645"/>
    <lineage>
        <taxon>Eukaryota</taxon>
        <taxon>Metazoa</taxon>
        <taxon>Chordata</taxon>
        <taxon>Craniata</taxon>
        <taxon>Vertebrata</taxon>
        <taxon>Euteleostomi</taxon>
        <taxon>Actinopterygii</taxon>
        <taxon>Neopterygii</taxon>
        <taxon>Teleostei</taxon>
        <taxon>Ostariophysi</taxon>
        <taxon>Cypriniformes</taxon>
        <taxon>Cyprinidae</taxon>
        <taxon>Labeoninae</taxon>
        <taxon>Labeonini</taxon>
        <taxon>Labeo</taxon>
    </lineage>
</organism>
<sequence>MTVFACKLCLICAYFSPDSDKITFSLENVILWIEDSYFSQYFYIKNALMMDFYFLDVN</sequence>
<dbReference type="Proteomes" id="UP000830375">
    <property type="component" value="Unassembled WGS sequence"/>
</dbReference>
<reference evidence="1 2" key="1">
    <citation type="submission" date="2022-01" db="EMBL/GenBank/DDBJ databases">
        <title>A high-quality chromosome-level genome assembly of rohu carp, Labeo rohita.</title>
        <authorList>
            <person name="Arick M.A. II"/>
            <person name="Hsu C.-Y."/>
            <person name="Magbanua Z."/>
            <person name="Pechanova O."/>
            <person name="Grover C."/>
            <person name="Miller E."/>
            <person name="Thrash A."/>
            <person name="Ezzel L."/>
            <person name="Alam S."/>
            <person name="Benzie J."/>
            <person name="Hamilton M."/>
            <person name="Karsi A."/>
            <person name="Lawrence M.L."/>
            <person name="Peterson D.G."/>
        </authorList>
    </citation>
    <scope>NUCLEOTIDE SEQUENCE [LARGE SCALE GENOMIC DNA]</scope>
    <source>
        <strain evidence="2">BAU-BD-2019</strain>
        <tissue evidence="1">Blood</tissue>
    </source>
</reference>
<comment type="caution">
    <text evidence="1">The sequence shown here is derived from an EMBL/GenBank/DDBJ whole genome shotgun (WGS) entry which is preliminary data.</text>
</comment>
<accession>A0ABQ8MQI3</accession>
<evidence type="ECO:0000313" key="1">
    <source>
        <dbReference type="EMBL" id="KAI2664965.1"/>
    </source>
</evidence>
<name>A0ABQ8MQI3_LABRO</name>
<evidence type="ECO:0000313" key="2">
    <source>
        <dbReference type="Proteomes" id="UP000830375"/>
    </source>
</evidence>
<gene>
    <name evidence="1" type="ORF">H4Q32_003292</name>
</gene>
<protein>
    <submittedName>
        <fullName evidence="1">Uncharacterized protein</fullName>
    </submittedName>
</protein>
<keyword evidence="2" id="KW-1185">Reference proteome</keyword>
<proteinExistence type="predicted"/>
<dbReference type="EMBL" id="JACTAM010000005">
    <property type="protein sequence ID" value="KAI2664965.1"/>
    <property type="molecule type" value="Genomic_DNA"/>
</dbReference>